<evidence type="ECO:0000313" key="1">
    <source>
        <dbReference type="EMBL" id="EDK41073.2"/>
    </source>
</evidence>
<gene>
    <name evidence="1" type="ORF">PGUG_05171</name>
</gene>
<reference evidence="1 2" key="1">
    <citation type="journal article" date="2009" name="Nature">
        <title>Evolution of pathogenicity and sexual reproduction in eight Candida genomes.</title>
        <authorList>
            <person name="Butler G."/>
            <person name="Rasmussen M.D."/>
            <person name="Lin M.F."/>
            <person name="Santos M.A."/>
            <person name="Sakthikumar S."/>
            <person name="Munro C.A."/>
            <person name="Rheinbay E."/>
            <person name="Grabherr M."/>
            <person name="Forche A."/>
            <person name="Reedy J.L."/>
            <person name="Agrafioti I."/>
            <person name="Arnaud M.B."/>
            <person name="Bates S."/>
            <person name="Brown A.J."/>
            <person name="Brunke S."/>
            <person name="Costanzo M.C."/>
            <person name="Fitzpatrick D.A."/>
            <person name="de Groot P.W."/>
            <person name="Harris D."/>
            <person name="Hoyer L.L."/>
            <person name="Hube B."/>
            <person name="Klis F.M."/>
            <person name="Kodira C."/>
            <person name="Lennard N."/>
            <person name="Logue M.E."/>
            <person name="Martin R."/>
            <person name="Neiman A.M."/>
            <person name="Nikolaou E."/>
            <person name="Quail M.A."/>
            <person name="Quinn J."/>
            <person name="Santos M.C."/>
            <person name="Schmitzberger F.F."/>
            <person name="Sherlock G."/>
            <person name="Shah P."/>
            <person name="Silverstein K.A."/>
            <person name="Skrzypek M.S."/>
            <person name="Soll D."/>
            <person name="Staggs R."/>
            <person name="Stansfield I."/>
            <person name="Stumpf M.P."/>
            <person name="Sudbery P.E."/>
            <person name="Srikantha T."/>
            <person name="Zeng Q."/>
            <person name="Berman J."/>
            <person name="Berriman M."/>
            <person name="Heitman J."/>
            <person name="Gow N.A."/>
            <person name="Lorenz M.C."/>
            <person name="Birren B.W."/>
            <person name="Kellis M."/>
            <person name="Cuomo C.A."/>
        </authorList>
    </citation>
    <scope>NUCLEOTIDE SEQUENCE [LARGE SCALE GENOMIC DNA]</scope>
    <source>
        <strain evidence="2">ATCC 6260 / CBS 566 / DSM 6381 / JCM 1539 / NBRC 10279 / NRRL Y-324</strain>
    </source>
</reference>
<dbReference type="VEuPathDB" id="FungiDB:PGUG_05171"/>
<dbReference type="eggNOG" id="ENOG502SI5B">
    <property type="taxonomic scope" value="Eukaryota"/>
</dbReference>
<dbReference type="OrthoDB" id="4937900at2759"/>
<name>A5DPH0_PICGU</name>
<dbReference type="RefSeq" id="XP_001483216.2">
    <property type="nucleotide sequence ID" value="XM_001483166.1"/>
</dbReference>
<organism evidence="1 2">
    <name type="scientific">Meyerozyma guilliermondii (strain ATCC 6260 / CBS 566 / DSM 6381 / JCM 1539 / NBRC 10279 / NRRL Y-324)</name>
    <name type="common">Yeast</name>
    <name type="synonym">Candida guilliermondii</name>
    <dbReference type="NCBI Taxonomy" id="294746"/>
    <lineage>
        <taxon>Eukaryota</taxon>
        <taxon>Fungi</taxon>
        <taxon>Dikarya</taxon>
        <taxon>Ascomycota</taxon>
        <taxon>Saccharomycotina</taxon>
        <taxon>Pichiomycetes</taxon>
        <taxon>Debaryomycetaceae</taxon>
        <taxon>Meyerozyma</taxon>
    </lineage>
</organism>
<keyword evidence="2" id="KW-1185">Reference proteome</keyword>
<dbReference type="CDD" id="cd12148">
    <property type="entry name" value="fungal_TF_MHR"/>
    <property type="match status" value="1"/>
</dbReference>
<proteinExistence type="predicted"/>
<dbReference type="InParanoid" id="A5DPH0"/>
<sequence length="373" mass="42742">MQQCGRQLDLDFCKSEPRYECASTVKFDKAMLTPSVTRILVDNYFENLPSKFRIFEKSFYDFDVQVRNLPSRKCLLVVLALAISSAQYMRKDPNFVPITLLLTQWAQAGIPECVAEYNSDSLTVMVLSCLLQMIHPSGQDLWYTLGLCCRFCLGQGIPKETEDSTTFERVLSVLYDIEEEVALSLGRVPMLQAYNIHQMKSNSSALHSVSPTVQLFKKIYDRQEQECPYDNDLNLFLHTHMDTLIIDPKSCVLLAFTTTHSCSLCTPSMDQVAIPLVVIGSMSIINSAYESIKNEKLISCWLETIKVFNAACTLFTIYQTDRYEAMDFFNVTITEQKILQHLSLAEIALEYTTRYWRDGIRYKHAFEKLIQSS</sequence>
<dbReference type="GeneID" id="5124939"/>
<evidence type="ECO:0000313" key="2">
    <source>
        <dbReference type="Proteomes" id="UP000001997"/>
    </source>
</evidence>
<dbReference type="AlphaFoldDB" id="A5DPH0"/>
<accession>A5DPH0</accession>
<evidence type="ECO:0008006" key="3">
    <source>
        <dbReference type="Google" id="ProtNLM"/>
    </source>
</evidence>
<dbReference type="KEGG" id="pgu:PGUG_05171"/>
<dbReference type="Proteomes" id="UP000001997">
    <property type="component" value="Unassembled WGS sequence"/>
</dbReference>
<dbReference type="EMBL" id="CH408160">
    <property type="protein sequence ID" value="EDK41073.2"/>
    <property type="molecule type" value="Genomic_DNA"/>
</dbReference>
<dbReference type="HOGENOM" id="CLU_742094_0_0_1"/>
<protein>
    <recommendedName>
        <fullName evidence="3">Transcription factor domain-containing protein</fullName>
    </recommendedName>
</protein>